<proteinExistence type="predicted"/>
<dbReference type="EMBL" id="CABIJS010000313">
    <property type="protein sequence ID" value="VUZ48825.1"/>
    <property type="molecule type" value="Genomic_DNA"/>
</dbReference>
<reference evidence="1 2" key="1">
    <citation type="submission" date="2019-07" db="EMBL/GenBank/DDBJ databases">
        <authorList>
            <person name="Jastrzebski P J."/>
            <person name="Paukszto L."/>
            <person name="Jastrzebski P J."/>
        </authorList>
    </citation>
    <scope>NUCLEOTIDE SEQUENCE [LARGE SCALE GENOMIC DNA]</scope>
    <source>
        <strain evidence="1 2">WMS-il1</strain>
    </source>
</reference>
<organism evidence="1 2">
    <name type="scientific">Hymenolepis diminuta</name>
    <name type="common">Rat tapeworm</name>
    <dbReference type="NCBI Taxonomy" id="6216"/>
    <lineage>
        <taxon>Eukaryota</taxon>
        <taxon>Metazoa</taxon>
        <taxon>Spiralia</taxon>
        <taxon>Lophotrochozoa</taxon>
        <taxon>Platyhelminthes</taxon>
        <taxon>Cestoda</taxon>
        <taxon>Eucestoda</taxon>
        <taxon>Cyclophyllidea</taxon>
        <taxon>Hymenolepididae</taxon>
        <taxon>Hymenolepis</taxon>
    </lineage>
</organism>
<gene>
    <name evidence="1" type="ORF">WMSIL1_LOCUS8069</name>
</gene>
<sequence length="78" mass="8507">DIDISTIAYAADSQPNLIDLDWLGQLGHLDLPTTFICNCVNSPASAISFTPEMMVQRFQEGRGLCDHTKAAIKLMPNA</sequence>
<dbReference type="Proteomes" id="UP000321570">
    <property type="component" value="Unassembled WGS sequence"/>
</dbReference>
<dbReference type="AlphaFoldDB" id="A0A564YNL6"/>
<evidence type="ECO:0000313" key="2">
    <source>
        <dbReference type="Proteomes" id="UP000321570"/>
    </source>
</evidence>
<evidence type="ECO:0000313" key="1">
    <source>
        <dbReference type="EMBL" id="VUZ48825.1"/>
    </source>
</evidence>
<name>A0A564YNL6_HYMDI</name>
<feature type="non-terminal residue" evidence="1">
    <location>
        <position position="1"/>
    </location>
</feature>
<protein>
    <submittedName>
        <fullName evidence="1">Uncharacterized protein</fullName>
    </submittedName>
</protein>
<accession>A0A564YNL6</accession>
<keyword evidence="2" id="KW-1185">Reference proteome</keyword>